<keyword evidence="1" id="KW-0732">Signal</keyword>
<dbReference type="InterPro" id="IPR011059">
    <property type="entry name" value="Metal-dep_hydrolase_composite"/>
</dbReference>
<evidence type="ECO:0000313" key="4">
    <source>
        <dbReference type="Proteomes" id="UP001596492"/>
    </source>
</evidence>
<protein>
    <submittedName>
        <fullName evidence="3">Amidohydrolase family protein</fullName>
    </submittedName>
</protein>
<dbReference type="SUPFAM" id="SSF51556">
    <property type="entry name" value="Metallo-dependent hydrolases"/>
    <property type="match status" value="1"/>
</dbReference>
<name>A0ABW2IGB4_9PROT</name>
<evidence type="ECO:0000259" key="2">
    <source>
        <dbReference type="Pfam" id="PF01979"/>
    </source>
</evidence>
<dbReference type="InterPro" id="IPR006680">
    <property type="entry name" value="Amidohydro-rel"/>
</dbReference>
<dbReference type="Pfam" id="PF01979">
    <property type="entry name" value="Amidohydro_1"/>
    <property type="match status" value="1"/>
</dbReference>
<proteinExistence type="predicted"/>
<organism evidence="3 4">
    <name type="scientific">Hirschia litorea</name>
    <dbReference type="NCBI Taxonomy" id="1199156"/>
    <lineage>
        <taxon>Bacteria</taxon>
        <taxon>Pseudomonadati</taxon>
        <taxon>Pseudomonadota</taxon>
        <taxon>Alphaproteobacteria</taxon>
        <taxon>Hyphomonadales</taxon>
        <taxon>Hyphomonadaceae</taxon>
        <taxon>Hirschia</taxon>
    </lineage>
</organism>
<feature type="signal peptide" evidence="1">
    <location>
        <begin position="1"/>
        <end position="24"/>
    </location>
</feature>
<dbReference type="InterPro" id="IPR057744">
    <property type="entry name" value="OTAase-like"/>
</dbReference>
<accession>A0ABW2IGB4</accession>
<feature type="chain" id="PRO_5046281789" evidence="1">
    <location>
        <begin position="25"/>
        <end position="431"/>
    </location>
</feature>
<dbReference type="Gene3D" id="2.30.40.10">
    <property type="entry name" value="Urease, subunit C, domain 1"/>
    <property type="match status" value="1"/>
</dbReference>
<dbReference type="Gene3D" id="3.20.20.140">
    <property type="entry name" value="Metal-dependent hydrolases"/>
    <property type="match status" value="1"/>
</dbReference>
<keyword evidence="4" id="KW-1185">Reference proteome</keyword>
<evidence type="ECO:0000313" key="3">
    <source>
        <dbReference type="EMBL" id="MFC7290125.1"/>
    </source>
</evidence>
<dbReference type="PANTHER" id="PTHR43135:SF3">
    <property type="entry name" value="ALPHA-D-RIBOSE 1-METHYLPHOSPHONATE 5-TRIPHOSPHATE DIPHOSPHATASE"/>
    <property type="match status" value="1"/>
</dbReference>
<sequence length="431" mass="45344">MKKTLKTLLCATAISLTATPLALADTIYIHAGKLLAEPGKDIQTERTIIIVDDKITDIKSGYVKASKGATTVDLKGYTVLPGMIDCHVHVLHEGGPGSAIRALYDSEVDLALAGAQFSKRTLDAGFTTVQDLGGTNEAIFSLRDAIASGKVSGPRIVAAGQSISATGGHGDTNGYAPKISAVFDRQSICNGADDCRRAVREQVKRGADVIKITATGGVLSNTKAGLEQQLFDDEMQAIVETAKTMGRRVTAHAHGKNGINAALRAGVNSIEHGTYLDDETIALFKENDATLVPTVLAGMTVVDWAKEDWMPPATKAKAKIVGPLMLDMLRRAREGGVNVAFGTDSGVSKHGLNAGELNFMVQAGYTPTEALHAATVNAAKNLELFDKIGSISVGKHADIIAVDGDVTKSVEPMLNVDFVMKSGTVHKAPKS</sequence>
<gene>
    <name evidence="3" type="ORF">ACFQS8_00725</name>
</gene>
<dbReference type="PANTHER" id="PTHR43135">
    <property type="entry name" value="ALPHA-D-RIBOSE 1-METHYLPHOSPHONATE 5-TRIPHOSPHATE DIPHOSPHATASE"/>
    <property type="match status" value="1"/>
</dbReference>
<dbReference type="EMBL" id="JBHTBR010000002">
    <property type="protein sequence ID" value="MFC7290125.1"/>
    <property type="molecule type" value="Genomic_DNA"/>
</dbReference>
<feature type="domain" description="Amidohydrolase-related" evidence="2">
    <location>
        <begin position="78"/>
        <end position="424"/>
    </location>
</feature>
<dbReference type="CDD" id="cd01299">
    <property type="entry name" value="Met_dep_hydrolase_A"/>
    <property type="match status" value="1"/>
</dbReference>
<dbReference type="InterPro" id="IPR051781">
    <property type="entry name" value="Metallo-dep_Hydrolase"/>
</dbReference>
<dbReference type="RefSeq" id="WP_382164752.1">
    <property type="nucleotide sequence ID" value="NZ_JBHTBR010000002.1"/>
</dbReference>
<reference evidence="4" key="1">
    <citation type="journal article" date="2019" name="Int. J. Syst. Evol. Microbiol.">
        <title>The Global Catalogue of Microorganisms (GCM) 10K type strain sequencing project: providing services to taxonomists for standard genome sequencing and annotation.</title>
        <authorList>
            <consortium name="The Broad Institute Genomics Platform"/>
            <consortium name="The Broad Institute Genome Sequencing Center for Infectious Disease"/>
            <person name="Wu L."/>
            <person name="Ma J."/>
        </authorList>
    </citation>
    <scope>NUCLEOTIDE SEQUENCE [LARGE SCALE GENOMIC DNA]</scope>
    <source>
        <strain evidence="4">CCUG 51308</strain>
    </source>
</reference>
<comment type="caution">
    <text evidence="3">The sequence shown here is derived from an EMBL/GenBank/DDBJ whole genome shotgun (WGS) entry which is preliminary data.</text>
</comment>
<evidence type="ECO:0000256" key="1">
    <source>
        <dbReference type="SAM" id="SignalP"/>
    </source>
</evidence>
<dbReference type="SUPFAM" id="SSF51338">
    <property type="entry name" value="Composite domain of metallo-dependent hydrolases"/>
    <property type="match status" value="1"/>
</dbReference>
<dbReference type="InterPro" id="IPR032466">
    <property type="entry name" value="Metal_Hydrolase"/>
</dbReference>
<dbReference type="Proteomes" id="UP001596492">
    <property type="component" value="Unassembled WGS sequence"/>
</dbReference>